<evidence type="ECO:0000259" key="1">
    <source>
        <dbReference type="Pfam" id="PF01402"/>
    </source>
</evidence>
<evidence type="ECO:0000313" key="3">
    <source>
        <dbReference type="Proteomes" id="UP000011021"/>
    </source>
</evidence>
<protein>
    <submittedName>
        <fullName evidence="2">Ribbon-helix-helix protein, CopG family</fullName>
    </submittedName>
</protein>
<gene>
    <name evidence="2" type="ORF">HMPREF0551_1654</name>
</gene>
<dbReference type="Proteomes" id="UP000011021">
    <property type="component" value="Unassembled WGS sequence"/>
</dbReference>
<proteinExistence type="predicted"/>
<sequence length="88" mass="9636">MSLSLQLTAEDDALLTLAADRLHISKSEFVRRSIAAYAARVIPAEKTEAEIDAMYIGQGGGLRDPDSVKDPLKRAVLEKLREKYGYAG</sequence>
<comment type="caution">
    <text evidence="2">The sequence shown here is derived from an EMBL/GenBank/DDBJ whole genome shotgun (WGS) entry which is preliminary data.</text>
</comment>
<keyword evidence="3" id="KW-1185">Reference proteome</keyword>
<dbReference type="Pfam" id="PF01402">
    <property type="entry name" value="RHH_1"/>
    <property type="match status" value="1"/>
</dbReference>
<dbReference type="InterPro" id="IPR002145">
    <property type="entry name" value="CopG"/>
</dbReference>
<dbReference type="RefSeq" id="WP_005673974.1">
    <property type="nucleotide sequence ID" value="NZ_CP146288.1"/>
</dbReference>
<organism evidence="2 3">
    <name type="scientific">Lautropia mirabilis ATCC 51599</name>
    <dbReference type="NCBI Taxonomy" id="887898"/>
    <lineage>
        <taxon>Bacteria</taxon>
        <taxon>Pseudomonadati</taxon>
        <taxon>Pseudomonadota</taxon>
        <taxon>Betaproteobacteria</taxon>
        <taxon>Burkholderiales</taxon>
        <taxon>Burkholderiaceae</taxon>
        <taxon>Lautropia</taxon>
    </lineage>
</organism>
<dbReference type="AlphaFoldDB" id="E7RY90"/>
<accession>E7RY90</accession>
<evidence type="ECO:0000313" key="2">
    <source>
        <dbReference type="EMBL" id="EFV94664.1"/>
    </source>
</evidence>
<dbReference type="GO" id="GO:0006355">
    <property type="term" value="P:regulation of DNA-templated transcription"/>
    <property type="evidence" value="ECO:0007669"/>
    <property type="project" value="InterPro"/>
</dbReference>
<feature type="domain" description="Ribbon-helix-helix protein CopG" evidence="1">
    <location>
        <begin position="1"/>
        <end position="40"/>
    </location>
</feature>
<reference evidence="2 3" key="1">
    <citation type="submission" date="2010-12" db="EMBL/GenBank/DDBJ databases">
        <authorList>
            <person name="Muzny D."/>
            <person name="Qin X."/>
            <person name="Deng J."/>
            <person name="Jiang H."/>
            <person name="Liu Y."/>
            <person name="Qu J."/>
            <person name="Song X.-Z."/>
            <person name="Zhang L."/>
            <person name="Thornton R."/>
            <person name="Coyle M."/>
            <person name="Francisco L."/>
            <person name="Jackson L."/>
            <person name="Javaid M."/>
            <person name="Korchina V."/>
            <person name="Kovar C."/>
            <person name="Mata R."/>
            <person name="Mathew T."/>
            <person name="Ngo R."/>
            <person name="Nguyen L."/>
            <person name="Nguyen N."/>
            <person name="Okwuonu G."/>
            <person name="Ongeri F."/>
            <person name="Pham C."/>
            <person name="Simmons D."/>
            <person name="Wilczek-Boney K."/>
            <person name="Hale W."/>
            <person name="Jakkamsetti A."/>
            <person name="Pham P."/>
            <person name="Ruth R."/>
            <person name="San Lucas F."/>
            <person name="Warren J."/>
            <person name="Zhang J."/>
            <person name="Zhao Z."/>
            <person name="Zhou C."/>
            <person name="Zhu D."/>
            <person name="Lee S."/>
            <person name="Bess C."/>
            <person name="Blankenburg K."/>
            <person name="Forbes L."/>
            <person name="Fu Q."/>
            <person name="Gubbala S."/>
            <person name="Hirani K."/>
            <person name="Jayaseelan J.C."/>
            <person name="Lara F."/>
            <person name="Munidasa M."/>
            <person name="Palculict T."/>
            <person name="Patil S."/>
            <person name="Pu L.-L."/>
            <person name="Saada N."/>
            <person name="Tang L."/>
            <person name="Weissenberger G."/>
            <person name="Zhu Y."/>
            <person name="Hemphill L."/>
            <person name="Shang Y."/>
            <person name="Youmans B."/>
            <person name="Ayvaz T."/>
            <person name="Ross M."/>
            <person name="Santibanez J."/>
            <person name="Aqrawi P."/>
            <person name="Gross S."/>
            <person name="Joshi V."/>
            <person name="Fowler G."/>
            <person name="Nazareth L."/>
            <person name="Reid J."/>
            <person name="Worley K."/>
            <person name="Petrosino J."/>
            <person name="Highlander S."/>
            <person name="Gibbs R."/>
        </authorList>
    </citation>
    <scope>NUCLEOTIDE SEQUENCE [LARGE SCALE GENOMIC DNA]</scope>
    <source>
        <strain evidence="2 3">ATCC 51599</strain>
    </source>
</reference>
<name>E7RY90_9BURK</name>
<dbReference type="STRING" id="887898.HMPREF0551_1654"/>
<dbReference type="EMBL" id="AEQP01000013">
    <property type="protein sequence ID" value="EFV94664.1"/>
    <property type="molecule type" value="Genomic_DNA"/>
</dbReference>
<dbReference type="HOGENOM" id="CLU_2465202_0_0_4"/>